<feature type="transmembrane region" description="Helical" evidence="7">
    <location>
        <begin position="720"/>
        <end position="740"/>
    </location>
</feature>
<feature type="domain" description="SPX" evidence="10">
    <location>
        <begin position="178"/>
        <end position="627"/>
    </location>
</feature>
<feature type="compositionally biased region" description="Polar residues" evidence="6">
    <location>
        <begin position="1105"/>
        <end position="1117"/>
    </location>
</feature>
<keyword evidence="4 7" id="KW-1133">Transmembrane helix</keyword>
<dbReference type="PANTHER" id="PTHR10783:SF103">
    <property type="entry name" value="SOLUTE CARRIER FAMILY 53 MEMBER 1"/>
    <property type="match status" value="1"/>
</dbReference>
<evidence type="ECO:0000256" key="1">
    <source>
        <dbReference type="ARBA" id="ARBA00004141"/>
    </source>
</evidence>
<organism evidence="11 12">
    <name type="scientific">Venturia effusa</name>
    <dbReference type="NCBI Taxonomy" id="50376"/>
    <lineage>
        <taxon>Eukaryota</taxon>
        <taxon>Fungi</taxon>
        <taxon>Dikarya</taxon>
        <taxon>Ascomycota</taxon>
        <taxon>Pezizomycotina</taxon>
        <taxon>Dothideomycetes</taxon>
        <taxon>Pleosporomycetidae</taxon>
        <taxon>Venturiales</taxon>
        <taxon>Venturiaceae</taxon>
        <taxon>Venturia</taxon>
    </lineage>
</organism>
<evidence type="ECO:0000256" key="7">
    <source>
        <dbReference type="SAM" id="Phobius"/>
    </source>
</evidence>
<proteinExistence type="inferred from homology"/>
<feature type="compositionally biased region" description="Basic and acidic residues" evidence="6">
    <location>
        <begin position="1238"/>
        <end position="1247"/>
    </location>
</feature>
<evidence type="ECO:0000313" key="12">
    <source>
        <dbReference type="Proteomes" id="UP000316270"/>
    </source>
</evidence>
<evidence type="ECO:0000256" key="6">
    <source>
        <dbReference type="SAM" id="MobiDB-lite"/>
    </source>
</evidence>
<feature type="compositionally biased region" description="Basic and acidic residues" evidence="6">
    <location>
        <begin position="1196"/>
        <end position="1206"/>
    </location>
</feature>
<evidence type="ECO:0000259" key="10">
    <source>
        <dbReference type="PROSITE" id="PS51382"/>
    </source>
</evidence>
<feature type="compositionally biased region" description="Basic and acidic residues" evidence="6">
    <location>
        <begin position="274"/>
        <end position="289"/>
    </location>
</feature>
<feature type="region of interest" description="Disordered" evidence="6">
    <location>
        <begin position="1074"/>
        <end position="1286"/>
    </location>
</feature>
<feature type="compositionally biased region" description="Basic and acidic residues" evidence="6">
    <location>
        <begin position="1156"/>
        <end position="1177"/>
    </location>
</feature>
<accession>A0A517L009</accession>
<protein>
    <recommendedName>
        <fullName evidence="13">EXS domain-containing protein</fullName>
    </recommendedName>
</protein>
<evidence type="ECO:0000256" key="8">
    <source>
        <dbReference type="SAM" id="SignalP"/>
    </source>
</evidence>
<dbReference type="InterPro" id="IPR022234">
    <property type="entry name" value="DUF3759"/>
</dbReference>
<gene>
    <name evidence="11" type="ORF">FKW77_008636</name>
</gene>
<evidence type="ECO:0000259" key="9">
    <source>
        <dbReference type="PROSITE" id="PS51380"/>
    </source>
</evidence>
<feature type="compositionally biased region" description="Acidic residues" evidence="6">
    <location>
        <begin position="1178"/>
        <end position="1195"/>
    </location>
</feature>
<keyword evidence="3 7" id="KW-0812">Transmembrane</keyword>
<dbReference type="InterPro" id="IPR004342">
    <property type="entry name" value="EXS_C"/>
</dbReference>
<name>A0A517L009_9PEZI</name>
<feature type="transmembrane region" description="Helical" evidence="7">
    <location>
        <begin position="990"/>
        <end position="1012"/>
    </location>
</feature>
<dbReference type="PROSITE" id="PS51382">
    <property type="entry name" value="SPX"/>
    <property type="match status" value="1"/>
</dbReference>
<dbReference type="Pfam" id="PF12585">
    <property type="entry name" value="DUF3759"/>
    <property type="match status" value="1"/>
</dbReference>
<evidence type="ECO:0000313" key="11">
    <source>
        <dbReference type="EMBL" id="QDS68949.1"/>
    </source>
</evidence>
<dbReference type="GO" id="GO:0005794">
    <property type="term" value="C:Golgi apparatus"/>
    <property type="evidence" value="ECO:0007669"/>
    <property type="project" value="TreeGrafter"/>
</dbReference>
<comment type="subcellular location">
    <subcellularLocation>
        <location evidence="1">Membrane</location>
        <topology evidence="1">Multi-pass membrane protein</topology>
    </subcellularLocation>
</comment>
<dbReference type="GO" id="GO:0016036">
    <property type="term" value="P:cellular response to phosphate starvation"/>
    <property type="evidence" value="ECO:0007669"/>
    <property type="project" value="TreeGrafter"/>
</dbReference>
<sequence>MYLIASLVYILTFLITRTSAQWNGCGDGGFNPFSDDFLVGDPCTKAKVGNVYSCGSQTTMIESYDAYNQVENSDNRAELSHKVFAGGASFATFKMFEDYQRKEAKTRRCKPISYAFAKELLVGLAGAEVDRLVETKGANYIDRERAKHEAKEHVKHMYNKHYGNEDNYDLDRQRPNERLRREELDNELVPEWRVKYLDYKLGKKKVSDVSRALKNVINTSTGPRPNRSSPKNLSSTPNNPTKPDSTVGSKLNRTASRTPRNNASARSLSIPRQRSKDPERQPLNDDYDHAAQASPGLTRYGSIIGSPANDSNWGPKGGDEHGRAAFQLPDPAIEPRDPTPSLRRGNKGFPRQVTPVTGSDKQNAYEAGETRHPGGGSSRKSRNGFRPQRVNSVPCNTGQQQGARPLMRRLISLGGGGNNIASPADVPLESYKAYRELDQRQDDFFHFLDSELEKVESFYKEKEDEATERLQTMREQLHFMRDSRIEELISARIDKNNAKKRSRESSGILEETIQTGKSRGEQWLHALDGALVAVRNGRVGKNTKIMQTLASSHLPVGDGNRDYVKRPTKTEIPYRTAKRKLKNAMLEYYRGLELLKSYALLNRKAFRKINKKYDKAVNARPPLRYMNDRVNHAYFVTSDVLEGHIRAVEDLYARYFEGGNYKVAASKLRIKQDRPNDLNGTVFRNGIMAGTGACFGLEGLIYGFELSFHPDPAIASSTSYLMQIYGGYFLMLMLMLFFVIDCRIWTKAKVNHVFVFEFDTRHHLDWRQLAELPCFFVLLLGLFMWLNFTPYGADEMYIYYPVVLISTTALIIFMPAPIVFHRCRTWFLVSLGRLSLSPFFPVEFRDFFLGDMFCSLTYSMGNIALFFCLYFRGWADPPMCDSSHLRLIGFFSTLPGIWRALQCLRRYRDTRNAFPHLANCGKYVCTILFYMSLSLYRIDKTNELRAFFIFCGTINSVYCSLWDLIMDWSLLDFYASNKLLRDNLAFKNVWWYYTAIIIDPILRFNWIFYVVVSGQLQTSALLSFCVAFSEVCRRGVWTVFRVENEHCTNVERFRASRDVPLPYKFRQPESMAEEGGLSASVGEDQDPDEAQLEEQRRQGVRPSESILTHISSRTSGNDVHRTHTAQSASGSTIRRRKKLEQSPLLRRMGSILHTAHAQDFERKKRLETGEAVDKSSDSEEDDDEGSDDVEREIEEAERVVDEEMARVDGAAGEQEHGAGGKRGRELVGKERRKSGTVGKKDQGDESGKTGQTDGVQERDWGFSEGDGDGGESSSGMHSPKGHSPSE</sequence>
<dbReference type="Pfam" id="PF03124">
    <property type="entry name" value="EXS"/>
    <property type="match status" value="1"/>
</dbReference>
<feature type="transmembrane region" description="Helical" evidence="7">
    <location>
        <begin position="798"/>
        <end position="818"/>
    </location>
</feature>
<feature type="signal peptide" evidence="8">
    <location>
        <begin position="1"/>
        <end position="20"/>
    </location>
</feature>
<dbReference type="GO" id="GO:0000822">
    <property type="term" value="F:inositol hexakisphosphate binding"/>
    <property type="evidence" value="ECO:0007669"/>
    <property type="project" value="TreeGrafter"/>
</dbReference>
<keyword evidence="5 7" id="KW-0472">Membrane</keyword>
<feature type="compositionally biased region" description="Polar residues" evidence="6">
    <location>
        <begin position="216"/>
        <end position="272"/>
    </location>
</feature>
<feature type="compositionally biased region" description="Acidic residues" evidence="6">
    <location>
        <begin position="1083"/>
        <end position="1092"/>
    </location>
</feature>
<dbReference type="Pfam" id="PF03105">
    <property type="entry name" value="SPX"/>
    <property type="match status" value="1"/>
</dbReference>
<evidence type="ECO:0000256" key="5">
    <source>
        <dbReference type="ARBA" id="ARBA00023136"/>
    </source>
</evidence>
<evidence type="ECO:0000256" key="4">
    <source>
        <dbReference type="ARBA" id="ARBA00022989"/>
    </source>
</evidence>
<feature type="transmembrane region" description="Helical" evidence="7">
    <location>
        <begin position="769"/>
        <end position="786"/>
    </location>
</feature>
<dbReference type="EMBL" id="CP042186">
    <property type="protein sequence ID" value="QDS68949.1"/>
    <property type="molecule type" value="Genomic_DNA"/>
</dbReference>
<dbReference type="OrthoDB" id="9970435at2759"/>
<dbReference type="CDD" id="cd14475">
    <property type="entry name" value="SPX_SYG1_like"/>
    <property type="match status" value="1"/>
</dbReference>
<dbReference type="GO" id="GO:0006817">
    <property type="term" value="P:phosphate ion transport"/>
    <property type="evidence" value="ECO:0007669"/>
    <property type="project" value="TreeGrafter"/>
</dbReference>
<dbReference type="InterPro" id="IPR004331">
    <property type="entry name" value="SPX_dom"/>
</dbReference>
<dbReference type="PROSITE" id="PS51380">
    <property type="entry name" value="EXS"/>
    <property type="match status" value="1"/>
</dbReference>
<keyword evidence="12" id="KW-1185">Reference proteome</keyword>
<feature type="compositionally biased region" description="Basic and acidic residues" evidence="6">
    <location>
        <begin position="1213"/>
        <end position="1229"/>
    </location>
</feature>
<keyword evidence="8" id="KW-0732">Signal</keyword>
<feature type="domain" description="EXS" evidence="9">
    <location>
        <begin position="879"/>
        <end position="1073"/>
    </location>
</feature>
<feature type="region of interest" description="Disordered" evidence="6">
    <location>
        <begin position="216"/>
        <end position="401"/>
    </location>
</feature>
<reference evidence="11 12" key="1">
    <citation type="submission" date="2019-07" db="EMBL/GenBank/DDBJ databases">
        <title>Finished genome of Venturia effusa.</title>
        <authorList>
            <person name="Young C.A."/>
            <person name="Cox M.P."/>
            <person name="Ganley A.R.D."/>
            <person name="David W.J."/>
        </authorList>
    </citation>
    <scope>NUCLEOTIDE SEQUENCE [LARGE SCALE GENOMIC DNA]</scope>
    <source>
        <strain evidence="12">albino</strain>
    </source>
</reference>
<comment type="similarity">
    <text evidence="2">Belongs to the SYG1 (TC 2.A.94) family.</text>
</comment>
<evidence type="ECO:0008006" key="13">
    <source>
        <dbReference type="Google" id="ProtNLM"/>
    </source>
</evidence>
<dbReference type="STRING" id="50376.A0A517L009"/>
<dbReference type="PANTHER" id="PTHR10783">
    <property type="entry name" value="XENOTROPIC AND POLYTROPIC RETROVIRUS RECEPTOR 1-RELATED"/>
    <property type="match status" value="1"/>
</dbReference>
<feature type="transmembrane region" description="Helical" evidence="7">
    <location>
        <begin position="883"/>
        <end position="901"/>
    </location>
</feature>
<feature type="transmembrane region" description="Helical" evidence="7">
    <location>
        <begin position="848"/>
        <end position="871"/>
    </location>
</feature>
<evidence type="ECO:0000256" key="2">
    <source>
        <dbReference type="ARBA" id="ARBA00009665"/>
    </source>
</evidence>
<dbReference type="GO" id="GO:0005886">
    <property type="term" value="C:plasma membrane"/>
    <property type="evidence" value="ECO:0007669"/>
    <property type="project" value="TreeGrafter"/>
</dbReference>
<feature type="compositionally biased region" description="Polar residues" evidence="6">
    <location>
        <begin position="389"/>
        <end position="401"/>
    </location>
</feature>
<evidence type="ECO:0000256" key="3">
    <source>
        <dbReference type="ARBA" id="ARBA00022692"/>
    </source>
</evidence>
<dbReference type="Proteomes" id="UP000316270">
    <property type="component" value="Chromosome 2"/>
</dbReference>
<feature type="chain" id="PRO_5022178105" description="EXS domain-containing protein" evidence="8">
    <location>
        <begin position="21"/>
        <end position="1286"/>
    </location>
</feature>
<feature type="transmembrane region" description="Helical" evidence="7">
    <location>
        <begin position="947"/>
        <end position="970"/>
    </location>
</feature>